<keyword evidence="12" id="KW-0234">DNA repair</keyword>
<keyword evidence="6" id="KW-0227">DNA damage</keyword>
<keyword evidence="10" id="KW-0805">Transcription regulation</keyword>
<dbReference type="Proteomes" id="UP000054324">
    <property type="component" value="Unassembled WGS sequence"/>
</dbReference>
<dbReference type="AlphaFoldDB" id="A0A074ZS21"/>
<dbReference type="SUPFAM" id="SSF55729">
    <property type="entry name" value="Acyl-CoA N-acyltransferases (Nat)"/>
    <property type="match status" value="1"/>
</dbReference>
<accession>A0A074ZS21</accession>
<evidence type="ECO:0000313" key="19">
    <source>
        <dbReference type="Proteomes" id="UP000054324"/>
    </source>
</evidence>
<keyword evidence="8" id="KW-0862">Zinc</keyword>
<keyword evidence="9" id="KW-0007">Acetylation</keyword>
<dbReference type="SUPFAM" id="SSF54160">
    <property type="entry name" value="Chromo domain-like"/>
    <property type="match status" value="1"/>
</dbReference>
<evidence type="ECO:0000256" key="8">
    <source>
        <dbReference type="ARBA" id="ARBA00022833"/>
    </source>
</evidence>
<comment type="similarity">
    <text evidence="2">Belongs to the MYST (SAS/MOZ) family.</text>
</comment>
<dbReference type="InterPro" id="IPR000953">
    <property type="entry name" value="Chromo/chromo_shadow_dom"/>
</dbReference>
<feature type="region of interest" description="Disordered" evidence="16">
    <location>
        <begin position="68"/>
        <end position="89"/>
    </location>
</feature>
<dbReference type="InterPro" id="IPR040706">
    <property type="entry name" value="Zf-MYST"/>
</dbReference>
<dbReference type="Gene3D" id="3.40.630.30">
    <property type="match status" value="1"/>
</dbReference>
<dbReference type="KEGG" id="ovi:T265_03522"/>
<organism evidence="18 19">
    <name type="scientific">Opisthorchis viverrini</name>
    <name type="common">Southeast Asian liver fluke</name>
    <dbReference type="NCBI Taxonomy" id="6198"/>
    <lineage>
        <taxon>Eukaryota</taxon>
        <taxon>Metazoa</taxon>
        <taxon>Spiralia</taxon>
        <taxon>Lophotrochozoa</taxon>
        <taxon>Platyhelminthes</taxon>
        <taxon>Trematoda</taxon>
        <taxon>Digenea</taxon>
        <taxon>Opisthorchiida</taxon>
        <taxon>Opisthorchiata</taxon>
        <taxon>Opisthorchiidae</taxon>
        <taxon>Opisthorchis</taxon>
    </lineage>
</organism>
<dbReference type="GO" id="GO:0006281">
    <property type="term" value="P:DNA repair"/>
    <property type="evidence" value="ECO:0007669"/>
    <property type="project" value="UniProtKB-KW"/>
</dbReference>
<dbReference type="EC" id="2.3.1.48" evidence="3"/>
<keyword evidence="19" id="KW-1185">Reference proteome</keyword>
<dbReference type="CTD" id="20317709"/>
<evidence type="ECO:0000256" key="10">
    <source>
        <dbReference type="ARBA" id="ARBA00023015"/>
    </source>
</evidence>
<dbReference type="PANTHER" id="PTHR10615:SF219">
    <property type="entry name" value="HISTONE ACETYLTRANSFERASE KAT5"/>
    <property type="match status" value="1"/>
</dbReference>
<dbReference type="GeneID" id="20317709"/>
<protein>
    <recommendedName>
        <fullName evidence="3">histone acetyltransferase</fullName>
        <ecNumber evidence="3">2.3.1.48</ecNumber>
    </recommendedName>
</protein>
<dbReference type="PANTHER" id="PTHR10615">
    <property type="entry name" value="HISTONE ACETYLTRANSFERASE"/>
    <property type="match status" value="1"/>
</dbReference>
<evidence type="ECO:0000259" key="17">
    <source>
        <dbReference type="PROSITE" id="PS51726"/>
    </source>
</evidence>
<keyword evidence="5" id="KW-0479">Metal-binding</keyword>
<dbReference type="Gene3D" id="2.30.30.140">
    <property type="match status" value="1"/>
</dbReference>
<dbReference type="GO" id="GO:0008270">
    <property type="term" value="F:zinc ion binding"/>
    <property type="evidence" value="ECO:0007669"/>
    <property type="project" value="UniProtKB-KW"/>
</dbReference>
<dbReference type="GO" id="GO:0046972">
    <property type="term" value="F:histone H4K16 acetyltransferase activity"/>
    <property type="evidence" value="ECO:0007669"/>
    <property type="project" value="TreeGrafter"/>
</dbReference>
<keyword evidence="14" id="KW-0012">Acyltransferase</keyword>
<evidence type="ECO:0000256" key="12">
    <source>
        <dbReference type="ARBA" id="ARBA00023204"/>
    </source>
</evidence>
<evidence type="ECO:0000256" key="7">
    <source>
        <dbReference type="ARBA" id="ARBA00022771"/>
    </source>
</evidence>
<dbReference type="GO" id="GO:0005634">
    <property type="term" value="C:nucleus"/>
    <property type="evidence" value="ECO:0007669"/>
    <property type="project" value="UniProtKB-SubCell"/>
</dbReference>
<evidence type="ECO:0000256" key="15">
    <source>
        <dbReference type="PIRSR" id="PIRSR602717-51"/>
    </source>
</evidence>
<name>A0A074ZS21_OPIVI</name>
<evidence type="ECO:0000313" key="18">
    <source>
        <dbReference type="EMBL" id="KER29931.1"/>
    </source>
</evidence>
<dbReference type="GO" id="GO:0035267">
    <property type="term" value="C:NuA4 histone acetyltransferase complex"/>
    <property type="evidence" value="ECO:0007669"/>
    <property type="project" value="TreeGrafter"/>
</dbReference>
<dbReference type="EMBL" id="KL596669">
    <property type="protein sequence ID" value="KER29931.1"/>
    <property type="molecule type" value="Genomic_DNA"/>
</dbReference>
<dbReference type="InterPro" id="IPR016197">
    <property type="entry name" value="Chromo-like_dom_sf"/>
</dbReference>
<dbReference type="InterPro" id="IPR050603">
    <property type="entry name" value="MYST_HAT"/>
</dbReference>
<sequence length="573" mass="66151">MTDAPEAPHIAVNDVFYVLRSTGQYYPATIIEGRVNEHGETEYFVHYKNRDRRLDEWVTQDRVDISRKLNPRREPASPSDVRTEQSGRFTRNQRRKIITELRSTSPQQAPVSLDSTTEKLELEHQEFTRIKFIDHIQFGKYEIDTWYFSPYPEEYRRLNKLWICEYCLKYMKCARTWVMHMTEVCRQRQPIGKQIYRKGDLVVFELDGSEQRLYCQNLCLLAKLFLDHKTLYYDVAPFMFYVLCETDREGCHLVGYFSKEKVSVDNYNLACILTLPPFQKRGIGRFLITLSYELAKIEGVVGTPEKPLSDLGRLSYRSYWEDVIFHYLSEHPSCSLGELSSFTCIAVDDILWTLRCQRGVQLWRSGRHAYMKAEHLKEYLQQLSESSQRTFAKLNSSTRRKPNGSYVEFDVSCLNWAPPPKSSLPSTPSILFTLGCLAISTASSTSRCGVNLKPRLRMSTFSKSILRPVSRACPAIAESLTNAWYSSAFLGGLLMERLCSPILKNFDVRQAVQEYLIYEFGAPQCLCIRVYVRTRVEAEINASESVFKATDSPPLLNCLVTPVVIRAGHHCRG</sequence>
<evidence type="ECO:0000256" key="14">
    <source>
        <dbReference type="ARBA" id="ARBA00023315"/>
    </source>
</evidence>
<dbReference type="OrthoDB" id="787137at2759"/>
<evidence type="ECO:0000256" key="4">
    <source>
        <dbReference type="ARBA" id="ARBA00022679"/>
    </source>
</evidence>
<dbReference type="Pfam" id="PF11717">
    <property type="entry name" value="Tudor-knot"/>
    <property type="match status" value="1"/>
</dbReference>
<dbReference type="InterPro" id="IPR002717">
    <property type="entry name" value="HAT_MYST-type"/>
</dbReference>
<dbReference type="Gene3D" id="1.10.10.10">
    <property type="entry name" value="Winged helix-like DNA-binding domain superfamily/Winged helix DNA-binding domain"/>
    <property type="match status" value="1"/>
</dbReference>
<dbReference type="SMART" id="SM00298">
    <property type="entry name" value="CHROMO"/>
    <property type="match status" value="1"/>
</dbReference>
<feature type="active site" description="Proton donor/acceptor" evidence="15">
    <location>
        <position position="305"/>
    </location>
</feature>
<keyword evidence="7" id="KW-0863">Zinc-finger</keyword>
<evidence type="ECO:0000256" key="5">
    <source>
        <dbReference type="ARBA" id="ARBA00022723"/>
    </source>
</evidence>
<dbReference type="InterPro" id="IPR025995">
    <property type="entry name" value="Tudor-knot"/>
</dbReference>
<evidence type="ECO:0000256" key="11">
    <source>
        <dbReference type="ARBA" id="ARBA00023163"/>
    </source>
</evidence>
<dbReference type="Gene3D" id="3.30.60.60">
    <property type="entry name" value="N-acetyl transferase-like"/>
    <property type="match status" value="1"/>
</dbReference>
<dbReference type="PROSITE" id="PS51726">
    <property type="entry name" value="MYST_HAT"/>
    <property type="match status" value="1"/>
</dbReference>
<reference evidence="18 19" key="1">
    <citation type="submission" date="2013-11" db="EMBL/GenBank/DDBJ databases">
        <title>Opisthorchis viverrini - life in the bile duct.</title>
        <authorList>
            <person name="Young N.D."/>
            <person name="Nagarajan N."/>
            <person name="Lin S.J."/>
            <person name="Korhonen P.K."/>
            <person name="Jex A.R."/>
            <person name="Hall R.S."/>
            <person name="Safavi-Hemami H."/>
            <person name="Kaewkong W."/>
            <person name="Bertrand D."/>
            <person name="Gao S."/>
            <person name="Seet Q."/>
            <person name="Wongkham S."/>
            <person name="Teh B.T."/>
            <person name="Wongkham C."/>
            <person name="Intapan P.M."/>
            <person name="Maleewong W."/>
            <person name="Yang X."/>
            <person name="Hu M."/>
            <person name="Wang Z."/>
            <person name="Hofmann A."/>
            <person name="Sternberg P.W."/>
            <person name="Tan P."/>
            <person name="Wang J."/>
            <person name="Gasser R.B."/>
        </authorList>
    </citation>
    <scope>NUCLEOTIDE SEQUENCE [LARGE SCALE GENOMIC DNA]</scope>
</reference>
<dbReference type="STRING" id="6198.A0A074ZS21"/>
<evidence type="ECO:0000256" key="16">
    <source>
        <dbReference type="SAM" id="MobiDB-lite"/>
    </source>
</evidence>
<keyword evidence="13" id="KW-0539">Nucleus</keyword>
<evidence type="ECO:0000256" key="13">
    <source>
        <dbReference type="ARBA" id="ARBA00023242"/>
    </source>
</evidence>
<evidence type="ECO:0000256" key="1">
    <source>
        <dbReference type="ARBA" id="ARBA00004123"/>
    </source>
</evidence>
<dbReference type="RefSeq" id="XP_009166298.1">
    <property type="nucleotide sequence ID" value="XM_009168034.1"/>
</dbReference>
<dbReference type="FunFam" id="3.30.60.60:FF:000001">
    <property type="entry name" value="Histone acetyltransferase"/>
    <property type="match status" value="1"/>
</dbReference>
<comment type="subcellular location">
    <subcellularLocation>
        <location evidence="1">Nucleus</location>
    </subcellularLocation>
</comment>
<dbReference type="Pfam" id="PF01853">
    <property type="entry name" value="MOZ_SAS"/>
    <property type="match status" value="1"/>
</dbReference>
<dbReference type="FunFam" id="3.40.630.30:FF:000002">
    <property type="entry name" value="Histone acetyltransferase"/>
    <property type="match status" value="1"/>
</dbReference>
<keyword evidence="11" id="KW-0804">Transcription</keyword>
<dbReference type="GO" id="GO:0006355">
    <property type="term" value="P:regulation of DNA-templated transcription"/>
    <property type="evidence" value="ECO:0007669"/>
    <property type="project" value="InterPro"/>
</dbReference>
<dbReference type="InterPro" id="IPR036388">
    <property type="entry name" value="WH-like_DNA-bd_sf"/>
</dbReference>
<dbReference type="InterPro" id="IPR016181">
    <property type="entry name" value="Acyl_CoA_acyltransferase"/>
</dbReference>
<gene>
    <name evidence="18" type="ORF">T265_03522</name>
</gene>
<evidence type="ECO:0000256" key="3">
    <source>
        <dbReference type="ARBA" id="ARBA00013184"/>
    </source>
</evidence>
<evidence type="ECO:0000256" key="2">
    <source>
        <dbReference type="ARBA" id="ARBA00010107"/>
    </source>
</evidence>
<evidence type="ECO:0000256" key="6">
    <source>
        <dbReference type="ARBA" id="ARBA00022763"/>
    </source>
</evidence>
<feature type="domain" description="MYST-type HAT" evidence="17">
    <location>
        <begin position="128"/>
        <end position="418"/>
    </location>
</feature>
<proteinExistence type="inferred from homology"/>
<keyword evidence="4" id="KW-0808">Transferase</keyword>
<feature type="compositionally biased region" description="Basic and acidic residues" evidence="16">
    <location>
        <begin position="68"/>
        <end position="85"/>
    </location>
</feature>
<dbReference type="Pfam" id="PF17772">
    <property type="entry name" value="zf-MYST"/>
    <property type="match status" value="1"/>
</dbReference>
<evidence type="ECO:0000256" key="9">
    <source>
        <dbReference type="ARBA" id="ARBA00022990"/>
    </source>
</evidence>